<feature type="compositionally biased region" description="Basic residues" evidence="1">
    <location>
        <begin position="89"/>
        <end position="105"/>
    </location>
</feature>
<name>A0A1E7EL35_9STRA</name>
<dbReference type="GO" id="GO:0003676">
    <property type="term" value="F:nucleic acid binding"/>
    <property type="evidence" value="ECO:0007669"/>
    <property type="project" value="InterPro"/>
</dbReference>
<dbReference type="KEGG" id="fcy:FRACYDRAFT_254322"/>
<proteinExistence type="predicted"/>
<feature type="region of interest" description="Disordered" evidence="1">
    <location>
        <begin position="80"/>
        <end position="127"/>
    </location>
</feature>
<dbReference type="EMBL" id="KV784406">
    <property type="protein sequence ID" value="OEU06596.1"/>
    <property type="molecule type" value="Genomic_DNA"/>
</dbReference>
<sequence>MFRRPHVKPPPPMSRDIFSMGACVRVDASTTSKGGIGFVSAVHPDERKVDIDYIEKNSIGITNSSPLIDEIRLHPHVYAPSDDTGTTRSGRHRGAAVVSGRRRRGAATAVVTPPPPPRAVVGSRKRKRPKNIFDTLAASTSWVSSEGPHPVLQTLKEGKENKEQGWMRRDVKKALQLSSTPVGQLKSPERRLLSRIHTTTTTLTPSKTQGFNSLSNHAYAWGTSTRTIQRIDARTLADPTLSAARKVSTVVGTSIFTCEARRKKVFTDMDYYKRWRRLHHPEPLSEATLREEFLQLSVQEKVPYGHGAEALRIRVATASDDIQDVLLKTNGAVTWRELSSQLAGDGVLIAAPNTIRSYVMALPDSQYETTRMQPLLNAQHRMRRFKWARMFHILWHGGKMVADKVQFVTLQSDEKWFFCLVRRRHVKMVPHFGCFPVNHKVHHKKHIDKFMVFAMSAFVPTDNNWMRGGEAFKVIIQRIGRMVEAKANSYGRVYGENGKYTMPRTEANLRRKKGNMYFKNMEIRGSDEGDAKNPTFALKRFWEEEVLPALDTKAQELTHLYPGKKIVFLNHWDNAPPHVEGEFIGWLKDQFSTRGWHNTPQPAQSPLLNVFDTAIFAAMSKHVMAKQGLLNKSMYLKKEKLWEILQAVWKEYDRAKIANLHVHHHQMVNAVIAWKGGDGFATASRALHCGVRKVVVPVYRDEESTEACGVEVIESMNEVGGLDSLRYPTPDVMAEYKRDGQLLPVHEYNPQKLLPNDIYELLVQEGSVNHPDYEYFTGGIDDEFDQIWEADEEQRRQVAQFEAWYWELD</sequence>
<reference evidence="2 3" key="1">
    <citation type="submission" date="2016-09" db="EMBL/GenBank/DDBJ databases">
        <title>Extensive genetic diversity and differential bi-allelic expression allows diatom success in the polar Southern Ocean.</title>
        <authorList>
            <consortium name="DOE Joint Genome Institute"/>
            <person name="Mock T."/>
            <person name="Otillar R.P."/>
            <person name="Strauss J."/>
            <person name="Dupont C."/>
            <person name="Frickenhaus S."/>
            <person name="Maumus F."/>
            <person name="Mcmullan M."/>
            <person name="Sanges R."/>
            <person name="Schmutz J."/>
            <person name="Toseland A."/>
            <person name="Valas R."/>
            <person name="Veluchamy A."/>
            <person name="Ward B.J."/>
            <person name="Allen A."/>
            <person name="Barry K."/>
            <person name="Falciatore A."/>
            <person name="Ferrante M."/>
            <person name="Fortunato A.E."/>
            <person name="Gloeckner G."/>
            <person name="Gruber A."/>
            <person name="Hipkin R."/>
            <person name="Janech M."/>
            <person name="Kroth P."/>
            <person name="Leese F."/>
            <person name="Lindquist E."/>
            <person name="Lyon B.R."/>
            <person name="Martin J."/>
            <person name="Mayer C."/>
            <person name="Parker M."/>
            <person name="Quesneville H."/>
            <person name="Raymond J."/>
            <person name="Uhlig C."/>
            <person name="Valentin K.U."/>
            <person name="Worden A.Z."/>
            <person name="Armbrust E.V."/>
            <person name="Bowler C."/>
            <person name="Green B."/>
            <person name="Moulton V."/>
            <person name="Van Oosterhout C."/>
            <person name="Grigoriev I."/>
        </authorList>
    </citation>
    <scope>NUCLEOTIDE SEQUENCE [LARGE SCALE GENOMIC DNA]</scope>
    <source>
        <strain evidence="2 3">CCMP1102</strain>
    </source>
</reference>
<dbReference type="Proteomes" id="UP000095751">
    <property type="component" value="Unassembled WGS sequence"/>
</dbReference>
<dbReference type="AlphaFoldDB" id="A0A1E7EL35"/>
<organism evidence="2 3">
    <name type="scientific">Fragilariopsis cylindrus CCMP1102</name>
    <dbReference type="NCBI Taxonomy" id="635003"/>
    <lineage>
        <taxon>Eukaryota</taxon>
        <taxon>Sar</taxon>
        <taxon>Stramenopiles</taxon>
        <taxon>Ochrophyta</taxon>
        <taxon>Bacillariophyta</taxon>
        <taxon>Bacillariophyceae</taxon>
        <taxon>Bacillariophycidae</taxon>
        <taxon>Bacillariales</taxon>
        <taxon>Bacillariaceae</taxon>
        <taxon>Fragilariopsis</taxon>
    </lineage>
</organism>
<evidence type="ECO:0000313" key="3">
    <source>
        <dbReference type="Proteomes" id="UP000095751"/>
    </source>
</evidence>
<keyword evidence="3" id="KW-1185">Reference proteome</keyword>
<gene>
    <name evidence="2" type="ORF">FRACYDRAFT_254322</name>
</gene>
<dbReference type="OrthoDB" id="50065at2759"/>
<dbReference type="InterPro" id="IPR036397">
    <property type="entry name" value="RNaseH_sf"/>
</dbReference>
<dbReference type="Gene3D" id="3.30.420.10">
    <property type="entry name" value="Ribonuclease H-like superfamily/Ribonuclease H"/>
    <property type="match status" value="1"/>
</dbReference>
<evidence type="ECO:0000256" key="1">
    <source>
        <dbReference type="SAM" id="MobiDB-lite"/>
    </source>
</evidence>
<protein>
    <submittedName>
        <fullName evidence="2">Uncharacterized protein</fullName>
    </submittedName>
</protein>
<evidence type="ECO:0000313" key="2">
    <source>
        <dbReference type="EMBL" id="OEU06596.1"/>
    </source>
</evidence>
<accession>A0A1E7EL35</accession>
<dbReference type="InParanoid" id="A0A1E7EL35"/>